<feature type="compositionally biased region" description="Basic and acidic residues" evidence="1">
    <location>
        <begin position="226"/>
        <end position="239"/>
    </location>
</feature>
<evidence type="ECO:0000256" key="1">
    <source>
        <dbReference type="SAM" id="MobiDB-lite"/>
    </source>
</evidence>
<organism evidence="2 3">
    <name type="scientific">Phytophthora infestans (strain T30-4)</name>
    <name type="common">Potato late blight agent</name>
    <dbReference type="NCBI Taxonomy" id="403677"/>
    <lineage>
        <taxon>Eukaryota</taxon>
        <taxon>Sar</taxon>
        <taxon>Stramenopiles</taxon>
        <taxon>Oomycota</taxon>
        <taxon>Peronosporomycetes</taxon>
        <taxon>Peronosporales</taxon>
        <taxon>Peronosporaceae</taxon>
        <taxon>Phytophthora</taxon>
    </lineage>
</organism>
<dbReference type="KEGG" id="pif:PITG_10499"/>
<dbReference type="VEuPathDB" id="FungiDB:PITG_10499"/>
<dbReference type="HOGENOM" id="CLU_861851_0_0_1"/>
<dbReference type="PANTHER" id="PTHR37069:SF2">
    <property type="entry name" value="PIGGYBAC TRANSPOSABLE ELEMENT-DERIVED PROTEIN DOMAIN-CONTAINING PROTEIN"/>
    <property type="match status" value="1"/>
</dbReference>
<feature type="region of interest" description="Disordered" evidence="1">
    <location>
        <begin position="170"/>
        <end position="239"/>
    </location>
</feature>
<dbReference type="InParanoid" id="D0NFG3"/>
<keyword evidence="3" id="KW-1185">Reference proteome</keyword>
<dbReference type="GeneID" id="9474258"/>
<name>D0NFG3_PHYIT</name>
<accession>D0NFG3</accession>
<dbReference type="RefSeq" id="XP_002902280.1">
    <property type="nucleotide sequence ID" value="XM_002902234.1"/>
</dbReference>
<reference evidence="3" key="1">
    <citation type="journal article" date="2009" name="Nature">
        <title>Genome sequence and analysis of the Irish potato famine pathogen Phytophthora infestans.</title>
        <authorList>
            <consortium name="The Broad Institute Genome Sequencing Platform"/>
            <person name="Haas B.J."/>
            <person name="Kamoun S."/>
            <person name="Zody M.C."/>
            <person name="Jiang R.H."/>
            <person name="Handsaker R.E."/>
            <person name="Cano L.M."/>
            <person name="Grabherr M."/>
            <person name="Kodira C.D."/>
            <person name="Raffaele S."/>
            <person name="Torto-Alalibo T."/>
            <person name="Bozkurt T.O."/>
            <person name="Ah-Fong A.M."/>
            <person name="Alvarado L."/>
            <person name="Anderson V.L."/>
            <person name="Armstrong M.R."/>
            <person name="Avrova A."/>
            <person name="Baxter L."/>
            <person name="Beynon J."/>
            <person name="Boevink P.C."/>
            <person name="Bollmann S.R."/>
            <person name="Bos J.I."/>
            <person name="Bulone V."/>
            <person name="Cai G."/>
            <person name="Cakir C."/>
            <person name="Carrington J.C."/>
            <person name="Chawner M."/>
            <person name="Conti L."/>
            <person name="Costanzo S."/>
            <person name="Ewan R."/>
            <person name="Fahlgren N."/>
            <person name="Fischbach M.A."/>
            <person name="Fugelstad J."/>
            <person name="Gilroy E.M."/>
            <person name="Gnerre S."/>
            <person name="Green P.J."/>
            <person name="Grenville-Briggs L.J."/>
            <person name="Griffith J."/>
            <person name="Grunwald N.J."/>
            <person name="Horn K."/>
            <person name="Horner N.R."/>
            <person name="Hu C.H."/>
            <person name="Huitema E."/>
            <person name="Jeong D.H."/>
            <person name="Jones A.M."/>
            <person name="Jones J.D."/>
            <person name="Jones R.W."/>
            <person name="Karlsson E.K."/>
            <person name="Kunjeti S.G."/>
            <person name="Lamour K."/>
            <person name="Liu Z."/>
            <person name="Ma L."/>
            <person name="Maclean D."/>
            <person name="Chibucos M.C."/>
            <person name="McDonald H."/>
            <person name="McWalters J."/>
            <person name="Meijer H.J."/>
            <person name="Morgan W."/>
            <person name="Morris P.F."/>
            <person name="Munro C.A."/>
            <person name="O'Neill K."/>
            <person name="Ospina-Giraldo M."/>
            <person name="Pinzon A."/>
            <person name="Pritchard L."/>
            <person name="Ramsahoye B."/>
            <person name="Ren Q."/>
            <person name="Restrepo S."/>
            <person name="Roy S."/>
            <person name="Sadanandom A."/>
            <person name="Savidor A."/>
            <person name="Schornack S."/>
            <person name="Schwartz D.C."/>
            <person name="Schumann U.D."/>
            <person name="Schwessinger B."/>
            <person name="Seyer L."/>
            <person name="Sharpe T."/>
            <person name="Silvar C."/>
            <person name="Song J."/>
            <person name="Studholme D.J."/>
            <person name="Sykes S."/>
            <person name="Thines M."/>
            <person name="van de Vondervoort P.J."/>
            <person name="Phuntumart V."/>
            <person name="Wawra S."/>
            <person name="Weide R."/>
            <person name="Win J."/>
            <person name="Young C."/>
            <person name="Zhou S."/>
            <person name="Fry W."/>
            <person name="Meyers B.C."/>
            <person name="van West P."/>
            <person name="Ristaino J."/>
            <person name="Govers F."/>
            <person name="Birch P.R."/>
            <person name="Whisson S.C."/>
            <person name="Judelson H.S."/>
            <person name="Nusbaum C."/>
        </authorList>
    </citation>
    <scope>NUCLEOTIDE SEQUENCE [LARGE SCALE GENOMIC DNA]</scope>
    <source>
        <strain evidence="3">T30-4</strain>
    </source>
</reference>
<gene>
    <name evidence="2" type="ORF">PITG_10499</name>
</gene>
<evidence type="ECO:0000313" key="3">
    <source>
        <dbReference type="Proteomes" id="UP000006643"/>
    </source>
</evidence>
<dbReference type="EMBL" id="DS028135">
    <property type="protein sequence ID" value="EEY56952.1"/>
    <property type="molecule type" value="Genomic_DNA"/>
</dbReference>
<dbReference type="Proteomes" id="UP000006643">
    <property type="component" value="Unassembled WGS sequence"/>
</dbReference>
<dbReference type="PANTHER" id="PTHR37069">
    <property type="entry name" value="DDE_TNP_1_7 DOMAIN-CONTAINING PROTEIN"/>
    <property type="match status" value="1"/>
</dbReference>
<dbReference type="OrthoDB" id="96619at2759"/>
<dbReference type="AlphaFoldDB" id="D0NFG3"/>
<dbReference type="eggNOG" id="ENOG502RG40">
    <property type="taxonomic scope" value="Eukaryota"/>
</dbReference>
<dbReference type="OMA" id="FRARWCE"/>
<evidence type="ECO:0000313" key="2">
    <source>
        <dbReference type="EMBL" id="EEY56952.1"/>
    </source>
</evidence>
<protein>
    <submittedName>
        <fullName evidence="2">Uncharacterized protein</fullName>
    </submittedName>
</protein>
<proteinExistence type="predicted"/>
<sequence>MGQPEPIWKPGINDRDTRWRPLAFLESQGFPCQEDFNGWRAKNGYKDLRDFMDRAKYVTSVTPGADQTCGLTELKGPPRPIPKDGAMRSTGYTHDGPCAIYLDDELVMEYDNCHESIPGRTYKIDFSSCQKKGGCTLYWFWLGIRFVKSRWSWQVYKECISLTAGGGGNGGNVSRADHADYGSGGAQRGNDNQGRSGGNGGNSDQGGKGGNGNKSGNGGNPWSGGDKAEIGGDGDQDRYLDHHRCRRQLRVEMTDTTQTVSFEDLPDKTQATVMAFRARWCELKKAGWTSKRPTGLSVDFTYLKPGKSKKDMRGVDFSLKKTS</sequence>
<feature type="compositionally biased region" description="Gly residues" evidence="1">
    <location>
        <begin position="195"/>
        <end position="222"/>
    </location>
</feature>